<dbReference type="Proteomes" id="UP000692954">
    <property type="component" value="Unassembled WGS sequence"/>
</dbReference>
<dbReference type="EMBL" id="CAJJDN010000110">
    <property type="protein sequence ID" value="CAD8116038.1"/>
    <property type="molecule type" value="Genomic_DNA"/>
</dbReference>
<gene>
    <name evidence="1" type="ORF">PSON_ATCC_30995.1.T1100005</name>
</gene>
<sequence>MPQIQNNLNQKNLIQLLNQLFIILIDIFDQKIYILDCNRIQFCQDIQFNYCKQYYHSQKRLGVEKAKESSIIIYILIEFGLIQNKTVNTQV</sequence>
<reference evidence="1" key="1">
    <citation type="submission" date="2021-01" db="EMBL/GenBank/DDBJ databases">
        <authorList>
            <consortium name="Genoscope - CEA"/>
            <person name="William W."/>
        </authorList>
    </citation>
    <scope>NUCLEOTIDE SEQUENCE</scope>
</reference>
<dbReference type="AlphaFoldDB" id="A0A8S1QJ41"/>
<keyword evidence="2" id="KW-1185">Reference proteome</keyword>
<comment type="caution">
    <text evidence="1">The sequence shown here is derived from an EMBL/GenBank/DDBJ whole genome shotgun (WGS) entry which is preliminary data.</text>
</comment>
<accession>A0A8S1QJ41</accession>
<proteinExistence type="predicted"/>
<evidence type="ECO:0000313" key="1">
    <source>
        <dbReference type="EMBL" id="CAD8116038.1"/>
    </source>
</evidence>
<name>A0A8S1QJ41_9CILI</name>
<organism evidence="1 2">
    <name type="scientific">Paramecium sonneborni</name>
    <dbReference type="NCBI Taxonomy" id="65129"/>
    <lineage>
        <taxon>Eukaryota</taxon>
        <taxon>Sar</taxon>
        <taxon>Alveolata</taxon>
        <taxon>Ciliophora</taxon>
        <taxon>Intramacronucleata</taxon>
        <taxon>Oligohymenophorea</taxon>
        <taxon>Peniculida</taxon>
        <taxon>Parameciidae</taxon>
        <taxon>Paramecium</taxon>
    </lineage>
</organism>
<protein>
    <submittedName>
        <fullName evidence="1">Uncharacterized protein</fullName>
    </submittedName>
</protein>
<evidence type="ECO:0000313" key="2">
    <source>
        <dbReference type="Proteomes" id="UP000692954"/>
    </source>
</evidence>